<dbReference type="AlphaFoldDB" id="A0A1B8ZQ18"/>
<accession>A0A1B8ZQ18</accession>
<protein>
    <recommendedName>
        <fullName evidence="3">GLPGLI family protein</fullName>
    </recommendedName>
</protein>
<dbReference type="NCBIfam" id="TIGR01200">
    <property type="entry name" value="GLPGLI"/>
    <property type="match status" value="1"/>
</dbReference>
<dbReference type="OrthoDB" id="1440774at2"/>
<dbReference type="Pfam" id="PF09697">
    <property type="entry name" value="Porph_ging"/>
    <property type="match status" value="1"/>
</dbReference>
<name>A0A1B8ZQ18_9FLAO</name>
<dbReference type="InterPro" id="IPR005901">
    <property type="entry name" value="GLPGLI"/>
</dbReference>
<evidence type="ECO:0000313" key="1">
    <source>
        <dbReference type="EMBL" id="OCA73634.1"/>
    </source>
</evidence>
<reference evidence="2" key="1">
    <citation type="submission" date="2016-07" db="EMBL/GenBank/DDBJ databases">
        <authorList>
            <person name="Florea S."/>
            <person name="Webb J.S."/>
            <person name="Jaromczyk J."/>
            <person name="Schardl C.L."/>
        </authorList>
    </citation>
    <scope>NUCLEOTIDE SEQUENCE [LARGE SCALE GENOMIC DNA]</scope>
    <source>
        <strain evidence="2">CC-VM-7</strain>
    </source>
</reference>
<evidence type="ECO:0008006" key="3">
    <source>
        <dbReference type="Google" id="ProtNLM"/>
    </source>
</evidence>
<sequence length="272" mass="31735">MKKTVLIAAAAAGFWAKAQTHRFVYDVMYKKDAASEVVTKENYHLDIHPDRSEYYQRDFFVADSLITNNIPFPKGSKLNTSTIVSHKKGEEFYDEYDLLENTVLKLQSKDTQTWQLTNENKKVKDLTLQKATTHYGGRNWTAWFSKEIPFQDGPYKFHGLPGLIVELYDDKSNYKFELVKSVKLDQPVNNMFIKMSKEMSVPVTLEKYKSTKLAYYDSPVNFIRNGQEGDQFFLNDGTKVNASNRREINDRMRENIKKYNNPINLDTKINYQ</sequence>
<comment type="caution">
    <text evidence="1">The sequence shown here is derived from an EMBL/GenBank/DDBJ whole genome shotgun (WGS) entry which is preliminary data.</text>
</comment>
<dbReference type="RefSeq" id="WP_065397635.1">
    <property type="nucleotide sequence ID" value="NZ_MAYG01000001.1"/>
</dbReference>
<organism evidence="1 2">
    <name type="scientific">Chryseobacterium arthrosphaerae</name>
    <dbReference type="NCBI Taxonomy" id="651561"/>
    <lineage>
        <taxon>Bacteria</taxon>
        <taxon>Pseudomonadati</taxon>
        <taxon>Bacteroidota</taxon>
        <taxon>Flavobacteriia</taxon>
        <taxon>Flavobacteriales</taxon>
        <taxon>Weeksellaceae</taxon>
        <taxon>Chryseobacterium group</taxon>
        <taxon>Chryseobacterium</taxon>
    </lineage>
</organism>
<gene>
    <name evidence="1" type="ORF">BBI00_04420</name>
</gene>
<dbReference type="STRING" id="651561.BBI00_04420"/>
<dbReference type="Proteomes" id="UP000093432">
    <property type="component" value="Unassembled WGS sequence"/>
</dbReference>
<proteinExistence type="predicted"/>
<dbReference type="EMBL" id="MAYG01000001">
    <property type="protein sequence ID" value="OCA73634.1"/>
    <property type="molecule type" value="Genomic_DNA"/>
</dbReference>
<evidence type="ECO:0000313" key="2">
    <source>
        <dbReference type="Proteomes" id="UP000093432"/>
    </source>
</evidence>